<name>A0ABR6BK24_9PSEU</name>
<accession>A0ABR6BK24</accession>
<reference evidence="1 2" key="1">
    <citation type="submission" date="2020-08" db="EMBL/GenBank/DDBJ databases">
        <title>Genomic Encyclopedia of Archaeal and Bacterial Type Strains, Phase II (KMG-II): from individual species to whole genera.</title>
        <authorList>
            <person name="Goeker M."/>
        </authorList>
    </citation>
    <scope>NUCLEOTIDE SEQUENCE [LARGE SCALE GENOMIC DNA]</scope>
    <source>
        <strain evidence="1 2">DSM 43850</strain>
    </source>
</reference>
<evidence type="ECO:0000313" key="1">
    <source>
        <dbReference type="EMBL" id="MBA8927245.1"/>
    </source>
</evidence>
<gene>
    <name evidence="1" type="ORF">BC739_004451</name>
</gene>
<protein>
    <recommendedName>
        <fullName evidence="3">CobB/CobQ-like glutamine amidotransferase domain-containing protein</fullName>
    </recommendedName>
</protein>
<organism evidence="1 2">
    <name type="scientific">Kutzneria viridogrisea</name>
    <dbReference type="NCBI Taxonomy" id="47990"/>
    <lineage>
        <taxon>Bacteria</taxon>
        <taxon>Bacillati</taxon>
        <taxon>Actinomycetota</taxon>
        <taxon>Actinomycetes</taxon>
        <taxon>Pseudonocardiales</taxon>
        <taxon>Pseudonocardiaceae</taxon>
        <taxon>Kutzneria</taxon>
    </lineage>
</organism>
<evidence type="ECO:0000313" key="2">
    <source>
        <dbReference type="Proteomes" id="UP000517916"/>
    </source>
</evidence>
<dbReference type="InterPro" id="IPR036505">
    <property type="entry name" value="Amidase/PGRP_sf"/>
</dbReference>
<evidence type="ECO:0008006" key="3">
    <source>
        <dbReference type="Google" id="ProtNLM"/>
    </source>
</evidence>
<sequence>MFTRATGIGNGDGTEGAHQGRVVGTYLHGPVLARNPALADLLLEWAVGNSDYSSVSLMLGGAEHPTERQLDGTVELREHLAALGAGAEVRGQLEFFAPECPGHILYDPLRRGRFGGTSRQAEEIE</sequence>
<dbReference type="EMBL" id="JACJID010000003">
    <property type="protein sequence ID" value="MBA8927245.1"/>
    <property type="molecule type" value="Genomic_DNA"/>
</dbReference>
<dbReference type="Proteomes" id="UP000517916">
    <property type="component" value="Unassembled WGS sequence"/>
</dbReference>
<proteinExistence type="predicted"/>
<keyword evidence="2" id="KW-1185">Reference proteome</keyword>
<dbReference type="SUPFAM" id="SSF55846">
    <property type="entry name" value="N-acetylmuramoyl-L-alanine amidase-like"/>
    <property type="match status" value="1"/>
</dbReference>
<comment type="caution">
    <text evidence="1">The sequence shown here is derived from an EMBL/GenBank/DDBJ whole genome shotgun (WGS) entry which is preliminary data.</text>
</comment>